<dbReference type="InterPro" id="IPR005546">
    <property type="entry name" value="Autotransporte_beta"/>
</dbReference>
<reference evidence="2 3" key="1">
    <citation type="journal article" date="2018" name="Int. J. Syst. Evol. Microbiol.">
        <title>Mesosutterella multiformis gen. nov., sp. nov., a member of the family Sutterellaceae and Sutterella megalosphaeroides sp. nov., isolated from human faeces.</title>
        <authorList>
            <person name="Sakamoto M."/>
            <person name="Ikeyama N."/>
            <person name="Kunihiro T."/>
            <person name="Iino T."/>
            <person name="Yuki M."/>
            <person name="Ohkuma M."/>
        </authorList>
    </citation>
    <scope>NUCLEOTIDE SEQUENCE [LARGE SCALE GENOMIC DNA]</scope>
    <source>
        <strain evidence="2 3">6FBBBH3</strain>
    </source>
</reference>
<dbReference type="Pfam" id="PF03797">
    <property type="entry name" value="Autotransporter"/>
    <property type="match status" value="1"/>
</dbReference>
<accession>A0A2Z6IEU7</accession>
<dbReference type="Proteomes" id="UP000271003">
    <property type="component" value="Chromosome"/>
</dbReference>
<name>A0A2Z6IEU7_9BURK</name>
<dbReference type="SUPFAM" id="SSF103515">
    <property type="entry name" value="Autotransporter"/>
    <property type="match status" value="1"/>
</dbReference>
<dbReference type="Gene3D" id="2.40.128.130">
    <property type="entry name" value="Autotransporter beta-domain"/>
    <property type="match status" value="1"/>
</dbReference>
<dbReference type="InterPro" id="IPR036709">
    <property type="entry name" value="Autotransporte_beta_dom_sf"/>
</dbReference>
<dbReference type="NCBIfam" id="TIGR01414">
    <property type="entry name" value="autotrans_barl"/>
    <property type="match status" value="1"/>
</dbReference>
<feature type="domain" description="Autotransporter" evidence="1">
    <location>
        <begin position="1255"/>
        <end position="1525"/>
    </location>
</feature>
<organism evidence="2 3">
    <name type="scientific">Sutterella megalosphaeroides</name>
    <dbReference type="NCBI Taxonomy" id="2494234"/>
    <lineage>
        <taxon>Bacteria</taxon>
        <taxon>Pseudomonadati</taxon>
        <taxon>Pseudomonadota</taxon>
        <taxon>Betaproteobacteria</taxon>
        <taxon>Burkholderiales</taxon>
        <taxon>Sutterellaceae</taxon>
        <taxon>Sutterella</taxon>
    </lineage>
</organism>
<proteinExistence type="predicted"/>
<sequence>MIAFCDPSCKIIYLYEKSEIYPPFRTSRTSHELTHAKKTLVALATLSALGMASGSASAWSNITQIPVDKNWELTVKGPDYPGSTQADFVLSSAPLPEDNTDAVIDLTFTDDLYAKVNVMDETMGKWGSLNEDQREDYWSTVSGLHFYGTDSATYTSLDIDLTANTTDASKGTYELAGIYLTGANDLTVGPTNGKYEGTTNISVTGNYDVPTSEDKPSSLVSGLISEAYGESGTSRVSFNTQMTNITVSATGKHLLPAGVTMMNGSHLPVIEFHGDETTISAKSTAGNAIGIWLMQDDLMDDPNPEYRGVLNLQSAKTTISATGAEGADTLGIWATGDNTVNVGGDLTVTVAGDNYALWFGSDAEARSESSGLADAFQAIANTESRVQRGNTTFRVFEDASATVSGKAHFDKSAAILLGGDMTVNGTFTLLGNLDGVEGTDSKTVLGNLTLTQGGTIGAASGTSTSDLTANLAKLTVAGNLTTQNATINADEFTLENGTLDNLSAEINGTTATLGNGAKLVNNGGFHYDTIVLGKGSTYLEEADEFVDANGSLGIDLASDEGTLEFAGGKLGAIGAESKALTQIRFVDATETQSSNSDLTLVRFSANSTYALDNITFAQQKTDNLSTLEVTGGAKLDVKSFEAGNGRAFVKEGGALSIDTLTSTGNFAMTVRDTGLLSIDTFVGAEGGRFTLAEGTANIASIDLTKSVLEVGANGTLNTTTSQIFTIALNADGTNVAEANELKYSADSLVFTGHGVLVLTDAKFNLDYADTAMALFKDTYTGAGIAFDGILVDASGDVEESVDIGDVNDGQIFEKTDVTAKADETGKVEVDKSFGGRTLQLGKGVSSVDVTNGNTLTLVGSTEGGELVAYEGDKAPALNVAGGLALGSETADVKGSITAAIDLSGAEGLTVKNGSFTLADVTVSGETKLDAGKAGKLDVTKLTLANDVAVSGAVSVETLAADKAAALDVTGGNLAVANGSLKNVAVTVGTSAAAAYAAANETPAASSTDATTFAFGGTTLEGSVTADANGVVALGTTDLTAFHAVFSEGFGTWSADTAAAFVAGPVTVEKTGSLLVGAADGTNAQVAFGAKSVLVADISGMAANDTLITADSFAVDSGSVAYLVGSVKDGSATFNLTSDKAADYWNTAETLKSGSAMLSIDFDKETGAWTVSNANASEAYGNLMQGHALADAGYRGEAAERDYAQALLTDTTGLSNAAVAARFDAAMNPGGSLAVFTTAYDRASDLRRVVRDEAAVASTESRLWARVTGGMTKLDGISTGAQALDVETDAYGLAVGAESMLGDWKLGGAFTAGTGDTDNDDVAAKDEFDFYGLSLYGKKAIGAYDVLFDATAAWVKSDLKVNGVADLTTDTTTSVYGLGAEVRRTADLGAVKLTPFVGANLYYVTSDGYTTNHGVRVDDADATAVEFPIGAELSAAFDTAGGIRLAPAFSLAVVPTAGDTEVDQTVAFAGATSNYRFTFADDVKVRSNLALTAETDAFSFGLKAGYEWGDEERGATTFSLNAAYRF</sequence>
<dbReference type="InterPro" id="IPR006315">
    <property type="entry name" value="OM_autotransptr_brl_dom"/>
</dbReference>
<keyword evidence="3" id="KW-1185">Reference proteome</keyword>
<dbReference type="KEGG" id="sutt:SUTMEG_11670"/>
<protein>
    <recommendedName>
        <fullName evidence="1">Autotransporter domain-containing protein</fullName>
    </recommendedName>
</protein>
<dbReference type="SMART" id="SM00869">
    <property type="entry name" value="Autotransporter"/>
    <property type="match status" value="1"/>
</dbReference>
<evidence type="ECO:0000313" key="3">
    <source>
        <dbReference type="Proteomes" id="UP000271003"/>
    </source>
</evidence>
<evidence type="ECO:0000259" key="1">
    <source>
        <dbReference type="PROSITE" id="PS51208"/>
    </source>
</evidence>
<dbReference type="EMBL" id="AP018786">
    <property type="protein sequence ID" value="BBF23276.1"/>
    <property type="molecule type" value="Genomic_DNA"/>
</dbReference>
<dbReference type="GO" id="GO:0019867">
    <property type="term" value="C:outer membrane"/>
    <property type="evidence" value="ECO:0007669"/>
    <property type="project" value="InterPro"/>
</dbReference>
<dbReference type="PROSITE" id="PS51208">
    <property type="entry name" value="AUTOTRANSPORTER"/>
    <property type="match status" value="1"/>
</dbReference>
<gene>
    <name evidence="2" type="ORF">SUTMEG_11670</name>
</gene>
<evidence type="ECO:0000313" key="2">
    <source>
        <dbReference type="EMBL" id="BBF23276.1"/>
    </source>
</evidence>